<evidence type="ECO:0000313" key="7">
    <source>
        <dbReference type="Proteomes" id="UP000253250"/>
    </source>
</evidence>
<organism evidence="6 7">
    <name type="scientific">Acidiferrobacter thiooxydans</name>
    <dbReference type="NCBI Taxonomy" id="163359"/>
    <lineage>
        <taxon>Bacteria</taxon>
        <taxon>Pseudomonadati</taxon>
        <taxon>Pseudomonadota</taxon>
        <taxon>Gammaproteobacteria</taxon>
        <taxon>Acidiferrobacterales</taxon>
        <taxon>Acidiferrobacteraceae</taxon>
        <taxon>Acidiferrobacter</taxon>
    </lineage>
</organism>
<feature type="transmembrane region" description="Helical" evidence="5">
    <location>
        <begin position="85"/>
        <end position="106"/>
    </location>
</feature>
<keyword evidence="3 5" id="KW-1133">Transmembrane helix</keyword>
<accession>A0A368HIK2</accession>
<comment type="subcellular location">
    <subcellularLocation>
        <location evidence="1">Membrane</location>
        <topology evidence="1">Multi-pass membrane protein</topology>
    </subcellularLocation>
</comment>
<keyword evidence="7" id="KW-1185">Reference proteome</keyword>
<evidence type="ECO:0000313" key="6">
    <source>
        <dbReference type="EMBL" id="RCN58279.1"/>
    </source>
</evidence>
<reference evidence="6 7" key="1">
    <citation type="submission" date="2018-02" db="EMBL/GenBank/DDBJ databases">
        <title>Insights into the biology of acidophilic members of the Acidiferrobacteraceae family derived from comparative genomic analyses.</title>
        <authorList>
            <person name="Issotta F."/>
            <person name="Thyssen C."/>
            <person name="Mena C."/>
            <person name="Moya A."/>
            <person name="Bellenberg S."/>
            <person name="Sproer C."/>
            <person name="Covarrubias P.C."/>
            <person name="Sand W."/>
            <person name="Quatrini R."/>
            <person name="Vera M."/>
        </authorList>
    </citation>
    <scope>NUCLEOTIDE SEQUENCE [LARGE SCALE GENOMIC DNA]</scope>
    <source>
        <strain evidence="7">m-1</strain>
    </source>
</reference>
<dbReference type="AlphaFoldDB" id="A0A368HIK2"/>
<evidence type="ECO:0000256" key="1">
    <source>
        <dbReference type="ARBA" id="ARBA00004141"/>
    </source>
</evidence>
<evidence type="ECO:0000256" key="2">
    <source>
        <dbReference type="ARBA" id="ARBA00022692"/>
    </source>
</evidence>
<dbReference type="Proteomes" id="UP000253250">
    <property type="component" value="Unassembled WGS sequence"/>
</dbReference>
<name>A0A368HIK2_9GAMM</name>
<proteinExistence type="predicted"/>
<feature type="transmembrane region" description="Helical" evidence="5">
    <location>
        <begin position="37"/>
        <end position="58"/>
    </location>
</feature>
<gene>
    <name evidence="6" type="ORF">C4900_00295</name>
</gene>
<dbReference type="InterPro" id="IPR019109">
    <property type="entry name" value="MamF_MmsF"/>
</dbReference>
<evidence type="ECO:0000256" key="5">
    <source>
        <dbReference type="SAM" id="Phobius"/>
    </source>
</evidence>
<protein>
    <submittedName>
        <fullName evidence="6">Uncharacterized protein</fullName>
    </submittedName>
</protein>
<sequence>MLAVSAHALGFLLGLMPGLILWYVYHDRGSSWLSRHGLAAARFQGAMLFIYIGLVSLYDKCRITNKEIILLGNGSLAPLLQRPEAISIAILCVLTFVAAWFTNLALSVRSAVAAARSQGPAYPTRFMDACL</sequence>
<evidence type="ECO:0000256" key="4">
    <source>
        <dbReference type="ARBA" id="ARBA00023136"/>
    </source>
</evidence>
<dbReference type="EMBL" id="PSYR01000001">
    <property type="protein sequence ID" value="RCN58279.1"/>
    <property type="molecule type" value="Genomic_DNA"/>
</dbReference>
<feature type="transmembrane region" description="Helical" evidence="5">
    <location>
        <begin position="6"/>
        <end position="25"/>
    </location>
</feature>
<dbReference type="Pfam" id="PF09685">
    <property type="entry name" value="MamF_MmsF"/>
    <property type="match status" value="1"/>
</dbReference>
<evidence type="ECO:0000256" key="3">
    <source>
        <dbReference type="ARBA" id="ARBA00022989"/>
    </source>
</evidence>
<comment type="caution">
    <text evidence="6">The sequence shown here is derived from an EMBL/GenBank/DDBJ whole genome shotgun (WGS) entry which is preliminary data.</text>
</comment>
<keyword evidence="2 5" id="KW-0812">Transmembrane</keyword>
<keyword evidence="4 5" id="KW-0472">Membrane</keyword>